<dbReference type="InterPro" id="IPR010982">
    <property type="entry name" value="Lambda_DNA-bd_dom_sf"/>
</dbReference>
<reference evidence="7 8" key="1">
    <citation type="submission" date="2018-08" db="EMBL/GenBank/DDBJ databases">
        <title>A genome reference for cultivated species of the human gut microbiota.</title>
        <authorList>
            <person name="Zou Y."/>
            <person name="Xue W."/>
            <person name="Luo G."/>
        </authorList>
    </citation>
    <scope>NUCLEOTIDE SEQUENCE [LARGE SCALE GENOMIC DNA]</scope>
    <source>
        <strain evidence="7 8">AF18-38</strain>
    </source>
</reference>
<keyword evidence="1" id="KW-0805">Transcription regulation</keyword>
<dbReference type="RefSeq" id="WP_024052605.1">
    <property type="nucleotide sequence ID" value="NZ_CP118029.1"/>
</dbReference>
<evidence type="ECO:0000313" key="9">
    <source>
        <dbReference type="Proteomes" id="UP001526076"/>
    </source>
</evidence>
<reference evidence="5 9" key="2">
    <citation type="submission" date="2022-10" db="EMBL/GenBank/DDBJ databases">
        <title>Comparative genomic study of S. anginosus.</title>
        <authorList>
            <person name="Prasad A."/>
            <person name="Ene A."/>
            <person name="Jablonska S."/>
            <person name="Du J."/>
            <person name="Wolfe A.J."/>
            <person name="Putonti C."/>
        </authorList>
    </citation>
    <scope>NUCLEOTIDE SEQUENCE [LARGE SCALE GENOMIC DNA]</scope>
    <source>
        <strain evidence="6">UMB6888</strain>
        <strain evidence="5 9">UMB9231</strain>
    </source>
</reference>
<gene>
    <name evidence="7" type="ORF">DWX18_09320</name>
    <name evidence="5" type="ORF">OJ597_09580</name>
    <name evidence="6" type="ORF">OJ930_10300</name>
</gene>
<feature type="domain" description="HTH lacI-type" evidence="4">
    <location>
        <begin position="5"/>
        <end position="61"/>
    </location>
</feature>
<keyword evidence="2" id="KW-0238">DNA-binding</keyword>
<comment type="caution">
    <text evidence="7">The sequence shown here is derived from an EMBL/GenBank/DDBJ whole genome shotgun (WGS) entry which is preliminary data.</text>
</comment>
<name>A0A413KMM9_STRAP</name>
<dbReference type="EMBL" id="QRWZ01000016">
    <property type="protein sequence ID" value="RGT59564.1"/>
    <property type="molecule type" value="Genomic_DNA"/>
</dbReference>
<dbReference type="Proteomes" id="UP000284046">
    <property type="component" value="Unassembled WGS sequence"/>
</dbReference>
<dbReference type="SUPFAM" id="SSF47413">
    <property type="entry name" value="lambda repressor-like DNA-binding domains"/>
    <property type="match status" value="1"/>
</dbReference>
<dbReference type="PROSITE" id="PS50932">
    <property type="entry name" value="HTH_LACI_2"/>
    <property type="match status" value="1"/>
</dbReference>
<organism evidence="7 8">
    <name type="scientific">Streptococcus anginosus</name>
    <dbReference type="NCBI Taxonomy" id="1328"/>
    <lineage>
        <taxon>Bacteria</taxon>
        <taxon>Bacillati</taxon>
        <taxon>Bacillota</taxon>
        <taxon>Bacilli</taxon>
        <taxon>Lactobacillales</taxon>
        <taxon>Streptococcaceae</taxon>
        <taxon>Streptococcus</taxon>
        <taxon>Streptococcus anginosus group</taxon>
    </lineage>
</organism>
<dbReference type="EMBL" id="JAPAHU010000018">
    <property type="protein sequence ID" value="MCW1042662.1"/>
    <property type="molecule type" value="Genomic_DNA"/>
</dbReference>
<evidence type="ECO:0000313" key="8">
    <source>
        <dbReference type="Proteomes" id="UP000284046"/>
    </source>
</evidence>
<dbReference type="PRINTS" id="PR00036">
    <property type="entry name" value="HTHLACI"/>
</dbReference>
<dbReference type="Pfam" id="PF00356">
    <property type="entry name" value="LacI"/>
    <property type="match status" value="1"/>
</dbReference>
<dbReference type="Gene3D" id="1.10.260.40">
    <property type="entry name" value="lambda repressor-like DNA-binding domains"/>
    <property type="match status" value="1"/>
</dbReference>
<evidence type="ECO:0000256" key="2">
    <source>
        <dbReference type="ARBA" id="ARBA00023125"/>
    </source>
</evidence>
<dbReference type="EMBL" id="JAPAIK010000150">
    <property type="protein sequence ID" value="MCW1073375.1"/>
    <property type="molecule type" value="Genomic_DNA"/>
</dbReference>
<sequence>MKNKVTIKDIAREAGVSVATVSYVINNREDQKISDKTKNKIWQIINLLDYTPNQAAKSLITKKLQTVAIYCQQSSSLIKNAEQFYFINQFSKFLHSKQYNLFYLNEQCIEKYDNVDAVITLDIDNETFYKIGNINFSPLIALDSFIDNPVFFQINTDYSRIHRTAQTYFNNEPFTLLTLPIRNEERLTKIQNTFKDIFIFTENTIDLEYFAAKNILVIDESIHQLTSNLKKKLYLPNIFEEKFQHLFQSIEWAIQRKKIQNHDILV</sequence>
<dbReference type="GO" id="GO:0003700">
    <property type="term" value="F:DNA-binding transcription factor activity"/>
    <property type="evidence" value="ECO:0007669"/>
    <property type="project" value="TreeGrafter"/>
</dbReference>
<dbReference type="PANTHER" id="PTHR30146">
    <property type="entry name" value="LACI-RELATED TRANSCRIPTIONAL REPRESSOR"/>
    <property type="match status" value="1"/>
</dbReference>
<accession>A0A413KMM9</accession>
<dbReference type="PANTHER" id="PTHR30146:SF24">
    <property type="entry name" value="XYLOSE OPERON REGULATORY PROTEIN"/>
    <property type="match status" value="1"/>
</dbReference>
<dbReference type="Proteomes" id="UP001208853">
    <property type="component" value="Unassembled WGS sequence"/>
</dbReference>
<evidence type="ECO:0000313" key="5">
    <source>
        <dbReference type="EMBL" id="MCW1042662.1"/>
    </source>
</evidence>
<evidence type="ECO:0000313" key="7">
    <source>
        <dbReference type="EMBL" id="RGT59564.1"/>
    </source>
</evidence>
<dbReference type="GO" id="GO:0000976">
    <property type="term" value="F:transcription cis-regulatory region binding"/>
    <property type="evidence" value="ECO:0007669"/>
    <property type="project" value="TreeGrafter"/>
</dbReference>
<keyword evidence="3" id="KW-0804">Transcription</keyword>
<keyword evidence="9" id="KW-1185">Reference proteome</keyword>
<evidence type="ECO:0000256" key="3">
    <source>
        <dbReference type="ARBA" id="ARBA00023163"/>
    </source>
</evidence>
<dbReference type="PROSITE" id="PS00356">
    <property type="entry name" value="HTH_LACI_1"/>
    <property type="match status" value="1"/>
</dbReference>
<proteinExistence type="predicted"/>
<dbReference type="InterPro" id="IPR000843">
    <property type="entry name" value="HTH_LacI"/>
</dbReference>
<dbReference type="CDD" id="cd01392">
    <property type="entry name" value="HTH_LacI"/>
    <property type="match status" value="1"/>
</dbReference>
<evidence type="ECO:0000259" key="4">
    <source>
        <dbReference type="PROSITE" id="PS50932"/>
    </source>
</evidence>
<dbReference type="Proteomes" id="UP001526076">
    <property type="component" value="Unassembled WGS sequence"/>
</dbReference>
<dbReference type="AlphaFoldDB" id="A0A413KMM9"/>
<protein>
    <submittedName>
        <fullName evidence="7">LacI family transcriptional regulator</fullName>
    </submittedName>
</protein>
<dbReference type="SMART" id="SM00354">
    <property type="entry name" value="HTH_LACI"/>
    <property type="match status" value="1"/>
</dbReference>
<evidence type="ECO:0000256" key="1">
    <source>
        <dbReference type="ARBA" id="ARBA00023015"/>
    </source>
</evidence>
<evidence type="ECO:0000313" key="6">
    <source>
        <dbReference type="EMBL" id="MCW1073375.1"/>
    </source>
</evidence>